<dbReference type="Gene3D" id="3.40.50.150">
    <property type="entry name" value="Vaccinia Virus protein VP39"/>
    <property type="match status" value="1"/>
</dbReference>
<dbReference type="PANTHER" id="PTHR44068">
    <property type="entry name" value="ZGC:194242"/>
    <property type="match status" value="1"/>
</dbReference>
<name>A0A1F6AJ52_9BACT</name>
<proteinExistence type="predicted"/>
<dbReference type="STRING" id="1798392.A3A79_04745"/>
<dbReference type="Pfam" id="PF08241">
    <property type="entry name" value="Methyltransf_11"/>
    <property type="match status" value="1"/>
</dbReference>
<dbReference type="PANTHER" id="PTHR44068:SF11">
    <property type="entry name" value="GERANYL DIPHOSPHATE 2-C-METHYLTRANSFERASE"/>
    <property type="match status" value="1"/>
</dbReference>
<evidence type="ECO:0000313" key="4">
    <source>
        <dbReference type="EMBL" id="OGG24463.1"/>
    </source>
</evidence>
<feature type="coiled-coil region" evidence="2">
    <location>
        <begin position="67"/>
        <end position="94"/>
    </location>
</feature>
<organism evidence="4 5">
    <name type="scientific">Candidatus Gottesmanbacteria bacterium RIFCSPLOWO2_01_FULL_43_11b</name>
    <dbReference type="NCBI Taxonomy" id="1798392"/>
    <lineage>
        <taxon>Bacteria</taxon>
        <taxon>Candidatus Gottesmaniibacteriota</taxon>
    </lineage>
</organism>
<dbReference type="EMBL" id="MFJV01000001">
    <property type="protein sequence ID" value="OGG24463.1"/>
    <property type="molecule type" value="Genomic_DNA"/>
</dbReference>
<keyword evidence="2" id="KW-0175">Coiled coil</keyword>
<gene>
    <name evidence="4" type="ORF">A3A79_04745</name>
</gene>
<dbReference type="InterPro" id="IPR013216">
    <property type="entry name" value="Methyltransf_11"/>
</dbReference>
<dbReference type="Proteomes" id="UP000178759">
    <property type="component" value="Unassembled WGS sequence"/>
</dbReference>
<reference evidence="4 5" key="1">
    <citation type="journal article" date="2016" name="Nat. Commun.">
        <title>Thousands of microbial genomes shed light on interconnected biogeochemical processes in an aquifer system.</title>
        <authorList>
            <person name="Anantharaman K."/>
            <person name="Brown C.T."/>
            <person name="Hug L.A."/>
            <person name="Sharon I."/>
            <person name="Castelle C.J."/>
            <person name="Probst A.J."/>
            <person name="Thomas B.C."/>
            <person name="Singh A."/>
            <person name="Wilkins M.J."/>
            <person name="Karaoz U."/>
            <person name="Brodie E.L."/>
            <person name="Williams K.H."/>
            <person name="Hubbard S.S."/>
            <person name="Banfield J.F."/>
        </authorList>
    </citation>
    <scope>NUCLEOTIDE SEQUENCE [LARGE SCALE GENOMIC DNA]</scope>
</reference>
<evidence type="ECO:0000256" key="1">
    <source>
        <dbReference type="ARBA" id="ARBA00022679"/>
    </source>
</evidence>
<dbReference type="InterPro" id="IPR029063">
    <property type="entry name" value="SAM-dependent_MTases_sf"/>
</dbReference>
<dbReference type="CDD" id="cd02440">
    <property type="entry name" value="AdoMet_MTases"/>
    <property type="match status" value="1"/>
</dbReference>
<dbReference type="GO" id="GO:0008757">
    <property type="term" value="F:S-adenosylmethionine-dependent methyltransferase activity"/>
    <property type="evidence" value="ECO:0007669"/>
    <property type="project" value="InterPro"/>
</dbReference>
<protein>
    <recommendedName>
        <fullName evidence="3">Methyltransferase type 11 domain-containing protein</fullName>
    </recommendedName>
</protein>
<sequence length="237" mass="27261">MEKTSTKSHWRDYWNRSDHQPVVTHEELLANLLATTSVKGKKILEVGAGMGGDSIYLSKKGAHVTVVDFTKEALEKINENAKKAKVTIKTVQADARNMPFADNTFDIIFHQGLLEHFKNPKELLIEQKRVLKSGGYLLVDVPQRYTTYTVKKHLLMILGKWFAGWEREFSAGELEQLLTDEGYSVVRSYGWGYYGKLHNIRFAKLGAWYEAIWKFIESTRMKLYLNWCIGVIVQKIA</sequence>
<accession>A0A1F6AJ52</accession>
<dbReference type="AlphaFoldDB" id="A0A1F6AJ52"/>
<keyword evidence="1" id="KW-0808">Transferase</keyword>
<feature type="domain" description="Methyltransferase type 11" evidence="3">
    <location>
        <begin position="44"/>
        <end position="139"/>
    </location>
</feature>
<dbReference type="SUPFAM" id="SSF53335">
    <property type="entry name" value="S-adenosyl-L-methionine-dependent methyltransferases"/>
    <property type="match status" value="1"/>
</dbReference>
<evidence type="ECO:0000313" key="5">
    <source>
        <dbReference type="Proteomes" id="UP000178759"/>
    </source>
</evidence>
<comment type="caution">
    <text evidence="4">The sequence shown here is derived from an EMBL/GenBank/DDBJ whole genome shotgun (WGS) entry which is preliminary data.</text>
</comment>
<dbReference type="InterPro" id="IPR050447">
    <property type="entry name" value="Erg6_SMT_methyltransf"/>
</dbReference>
<evidence type="ECO:0000256" key="2">
    <source>
        <dbReference type="SAM" id="Coils"/>
    </source>
</evidence>
<evidence type="ECO:0000259" key="3">
    <source>
        <dbReference type="Pfam" id="PF08241"/>
    </source>
</evidence>